<comment type="similarity">
    <text evidence="1">Belongs to the ComF/GntX family.</text>
</comment>
<dbReference type="Pfam" id="PF18912">
    <property type="entry name" value="DZR_2"/>
    <property type="match status" value="1"/>
</dbReference>
<dbReference type="CDD" id="cd06223">
    <property type="entry name" value="PRTases_typeI"/>
    <property type="match status" value="1"/>
</dbReference>
<evidence type="ECO:0000256" key="1">
    <source>
        <dbReference type="ARBA" id="ARBA00008007"/>
    </source>
</evidence>
<dbReference type="InterPro" id="IPR029057">
    <property type="entry name" value="PRTase-like"/>
</dbReference>
<feature type="region of interest" description="Disordered" evidence="2">
    <location>
        <begin position="276"/>
        <end position="302"/>
    </location>
</feature>
<reference evidence="4 5" key="1">
    <citation type="submission" date="2024-09" db="EMBL/GenBank/DDBJ databases">
        <authorList>
            <person name="Sun Q."/>
            <person name="Mori K."/>
        </authorList>
    </citation>
    <scope>NUCLEOTIDE SEQUENCE [LARGE SCALE GENOMIC DNA]</scope>
    <source>
        <strain evidence="4 5">TBRC 5777</strain>
    </source>
</reference>
<protein>
    <submittedName>
        <fullName evidence="4">ComF family protein</fullName>
    </submittedName>
</protein>
<feature type="compositionally biased region" description="Basic and acidic residues" evidence="2">
    <location>
        <begin position="290"/>
        <end position="302"/>
    </location>
</feature>
<gene>
    <name evidence="4" type="ORF">ACFFGY_14590</name>
</gene>
<organism evidence="4 5">
    <name type="scientific">Roseomonas elaeocarpi</name>
    <dbReference type="NCBI Taxonomy" id="907779"/>
    <lineage>
        <taxon>Bacteria</taxon>
        <taxon>Pseudomonadati</taxon>
        <taxon>Pseudomonadota</taxon>
        <taxon>Alphaproteobacteria</taxon>
        <taxon>Acetobacterales</taxon>
        <taxon>Roseomonadaceae</taxon>
        <taxon>Roseomonas</taxon>
    </lineage>
</organism>
<evidence type="ECO:0000259" key="3">
    <source>
        <dbReference type="Pfam" id="PF18912"/>
    </source>
</evidence>
<dbReference type="InterPro" id="IPR044005">
    <property type="entry name" value="DZR_2"/>
</dbReference>
<dbReference type="PANTHER" id="PTHR47505">
    <property type="entry name" value="DNA UTILIZATION PROTEIN YHGH"/>
    <property type="match status" value="1"/>
</dbReference>
<name>A0ABV6JUR7_9PROT</name>
<dbReference type="InterPro" id="IPR000836">
    <property type="entry name" value="PRTase_dom"/>
</dbReference>
<proteinExistence type="inferred from homology"/>
<evidence type="ECO:0000313" key="4">
    <source>
        <dbReference type="EMBL" id="MFC0409479.1"/>
    </source>
</evidence>
<keyword evidence="5" id="KW-1185">Reference proteome</keyword>
<comment type="caution">
    <text evidence="4">The sequence shown here is derived from an EMBL/GenBank/DDBJ whole genome shotgun (WGS) entry which is preliminary data.</text>
</comment>
<dbReference type="SUPFAM" id="SSF53271">
    <property type="entry name" value="PRTase-like"/>
    <property type="match status" value="1"/>
</dbReference>
<sequence length="302" mass="32114">MSLRFRSVIASLSGSGGSAVPLEALRRGGRLVGRAGARVIDAVLPPTCLACRQIVSDHGSLCADCFRGLHVIVPPFCDACGVPLQHEGQGVKEDLFCLCPRCADAALPFGRGRSAFLYDGGSKRLLLPFKHGDRPELARPIARHMARAGQELLDAADLLVPVPLHWRRLLRRRYNQAALLAAELSRLSGKPWLPNGLRRCRPTTSLGGLNPSQRASAVSGVFALHRRAAGAVHGRRILLVDDVLTTGATAGACAEVLLLAGAAGVDVLAAARVPDPQLREAERGNMPPPRAERLTGSRSDPN</sequence>
<evidence type="ECO:0000313" key="5">
    <source>
        <dbReference type="Proteomes" id="UP001589865"/>
    </source>
</evidence>
<dbReference type="Gene3D" id="3.40.50.2020">
    <property type="match status" value="1"/>
</dbReference>
<dbReference type="InterPro" id="IPR051910">
    <property type="entry name" value="ComF/GntX_DNA_util-trans"/>
</dbReference>
<accession>A0ABV6JUR7</accession>
<evidence type="ECO:0000256" key="2">
    <source>
        <dbReference type="SAM" id="MobiDB-lite"/>
    </source>
</evidence>
<dbReference type="PANTHER" id="PTHR47505:SF1">
    <property type="entry name" value="DNA UTILIZATION PROTEIN YHGH"/>
    <property type="match status" value="1"/>
</dbReference>
<feature type="domain" description="Double zinc ribbon" evidence="3">
    <location>
        <begin position="39"/>
        <end position="102"/>
    </location>
</feature>
<dbReference type="RefSeq" id="WP_377045219.1">
    <property type="nucleotide sequence ID" value="NZ_JBHLUN010000009.1"/>
</dbReference>
<dbReference type="EMBL" id="JBHLUN010000009">
    <property type="protein sequence ID" value="MFC0409479.1"/>
    <property type="molecule type" value="Genomic_DNA"/>
</dbReference>
<dbReference type="Proteomes" id="UP001589865">
    <property type="component" value="Unassembled WGS sequence"/>
</dbReference>